<dbReference type="RefSeq" id="XP_050934305.1">
    <property type="nucleotide sequence ID" value="XM_051078348.1"/>
</dbReference>
<reference evidence="3" key="1">
    <citation type="submission" date="2025-08" db="UniProtKB">
        <authorList>
            <consortium name="RefSeq"/>
        </authorList>
    </citation>
    <scope>IDENTIFICATION</scope>
    <source>
        <tissue evidence="3">Brain</tissue>
    </source>
</reference>
<dbReference type="Proteomes" id="UP000694890">
    <property type="component" value="Linkage group LG19"/>
</dbReference>
<dbReference type="GeneID" id="127143640"/>
<organism evidence="2 3">
    <name type="scientific">Lates calcarifer</name>
    <name type="common">Barramundi</name>
    <name type="synonym">Holocentrus calcarifer</name>
    <dbReference type="NCBI Taxonomy" id="8187"/>
    <lineage>
        <taxon>Eukaryota</taxon>
        <taxon>Metazoa</taxon>
        <taxon>Chordata</taxon>
        <taxon>Craniata</taxon>
        <taxon>Vertebrata</taxon>
        <taxon>Euteleostomi</taxon>
        <taxon>Actinopterygii</taxon>
        <taxon>Neopterygii</taxon>
        <taxon>Teleostei</taxon>
        <taxon>Neoteleostei</taxon>
        <taxon>Acanthomorphata</taxon>
        <taxon>Carangaria</taxon>
        <taxon>Carangaria incertae sedis</taxon>
        <taxon>Centropomidae</taxon>
        <taxon>Lates</taxon>
    </lineage>
</organism>
<protein>
    <submittedName>
        <fullName evidence="3">Serine/threonine-protein phosphatase 2A 56 kDa regulatory subunit delta isoform-like</fullName>
    </submittedName>
</protein>
<evidence type="ECO:0000313" key="2">
    <source>
        <dbReference type="Proteomes" id="UP000694890"/>
    </source>
</evidence>
<proteinExistence type="predicted"/>
<evidence type="ECO:0000313" key="3">
    <source>
        <dbReference type="RefSeq" id="XP_050934305.1"/>
    </source>
</evidence>
<evidence type="ECO:0000256" key="1">
    <source>
        <dbReference type="SAM" id="MobiDB-lite"/>
    </source>
</evidence>
<dbReference type="KEGG" id="lcf:127143640"/>
<feature type="region of interest" description="Disordered" evidence="1">
    <location>
        <begin position="1"/>
        <end position="66"/>
    </location>
</feature>
<dbReference type="AlphaFoldDB" id="A0AAJ8DX34"/>
<gene>
    <name evidence="3" type="primary">LOC127143640</name>
</gene>
<sequence length="135" mass="14646">MPHKSKKDKESSKSGRSKKSGSKNGPAVDQEGSNKKVPPATQLMRVKQPGSHSAVKKEKRFSTSSFPLSANRELHKLPALAGMPSSVYTLYLYKQLSLFSPSNHRPSPPTAFAFIAPEQPELGQSGASFTAYITN</sequence>
<accession>A0AAJ8DX34</accession>
<name>A0AAJ8DX34_LATCA</name>